<evidence type="ECO:0000313" key="4">
    <source>
        <dbReference type="Proteomes" id="UP000224634"/>
    </source>
</evidence>
<protein>
    <recommendedName>
        <fullName evidence="5">WSC domain-containing protein</fullName>
    </recommendedName>
</protein>
<feature type="signal peptide" evidence="2">
    <location>
        <begin position="1"/>
        <end position="20"/>
    </location>
</feature>
<proteinExistence type="predicted"/>
<dbReference type="EMBL" id="PDNA01000158">
    <property type="protein sequence ID" value="PGH08683.1"/>
    <property type="molecule type" value="Genomic_DNA"/>
</dbReference>
<dbReference type="STRING" id="1447883.A0A2B7XIU2"/>
<feature type="compositionally biased region" description="Polar residues" evidence="1">
    <location>
        <begin position="269"/>
        <end position="294"/>
    </location>
</feature>
<feature type="region of interest" description="Disordered" evidence="1">
    <location>
        <begin position="269"/>
        <end position="296"/>
    </location>
</feature>
<dbReference type="OrthoDB" id="5985073at2759"/>
<name>A0A2B7XIU2_POLH7</name>
<keyword evidence="4" id="KW-1185">Reference proteome</keyword>
<gene>
    <name evidence="3" type="ORF">AJ80_07804</name>
</gene>
<comment type="caution">
    <text evidence="3">The sequence shown here is derived from an EMBL/GenBank/DDBJ whole genome shotgun (WGS) entry which is preliminary data.</text>
</comment>
<feature type="chain" id="PRO_5012812432" description="WSC domain-containing protein" evidence="2">
    <location>
        <begin position="21"/>
        <end position="314"/>
    </location>
</feature>
<reference evidence="3 4" key="1">
    <citation type="submission" date="2017-10" db="EMBL/GenBank/DDBJ databases">
        <title>Comparative genomics in systemic dimorphic fungi from Ajellomycetaceae.</title>
        <authorList>
            <person name="Munoz J.F."/>
            <person name="Mcewen J.G."/>
            <person name="Clay O.K."/>
            <person name="Cuomo C.A."/>
        </authorList>
    </citation>
    <scope>NUCLEOTIDE SEQUENCE [LARGE SCALE GENOMIC DNA]</scope>
    <source>
        <strain evidence="3 4">UAMH7299</strain>
    </source>
</reference>
<accession>A0A2B7XIU2</accession>
<keyword evidence="2" id="KW-0732">Signal</keyword>
<sequence length="314" mass="33544">MKSSLLTGTALLLFPLLVSSSFDLDTQGPDWSYTTDDLADTTSQTCKDAYSAPIDCSDTLLGIAASMRPAFDPTEEDMRNTCTDTCRASLESYVQGVKKACTKPGDRAREFLGGACTPCRFTERPVELVGRIFQYVLERACRKDKQDKFCYIENSPYAGVDFDCDDACTMSFFTQAHDHPASDWWFNYYSLTSRGQYWAEEFEEGWKRVQECGGKSSKTRTWNLAEKTAAAATAASSSSPSSVADSSSRTASATPVTVSIDATGTVAATSESADATGDSVSGGASPTPTGNGASVNGVHGLGVAMLVGMAVAMW</sequence>
<evidence type="ECO:0000256" key="2">
    <source>
        <dbReference type="SAM" id="SignalP"/>
    </source>
</evidence>
<dbReference type="AlphaFoldDB" id="A0A2B7XIU2"/>
<evidence type="ECO:0000313" key="3">
    <source>
        <dbReference type="EMBL" id="PGH08683.1"/>
    </source>
</evidence>
<dbReference type="Proteomes" id="UP000224634">
    <property type="component" value="Unassembled WGS sequence"/>
</dbReference>
<evidence type="ECO:0008006" key="5">
    <source>
        <dbReference type="Google" id="ProtNLM"/>
    </source>
</evidence>
<evidence type="ECO:0000256" key="1">
    <source>
        <dbReference type="SAM" id="MobiDB-lite"/>
    </source>
</evidence>
<organism evidence="3 4">
    <name type="scientific">Polytolypa hystricis (strain UAMH7299)</name>
    <dbReference type="NCBI Taxonomy" id="1447883"/>
    <lineage>
        <taxon>Eukaryota</taxon>
        <taxon>Fungi</taxon>
        <taxon>Dikarya</taxon>
        <taxon>Ascomycota</taxon>
        <taxon>Pezizomycotina</taxon>
        <taxon>Eurotiomycetes</taxon>
        <taxon>Eurotiomycetidae</taxon>
        <taxon>Onygenales</taxon>
        <taxon>Onygenales incertae sedis</taxon>
        <taxon>Polytolypa</taxon>
    </lineage>
</organism>